<dbReference type="InterPro" id="IPR019775">
    <property type="entry name" value="WD40_repeat_CS"/>
</dbReference>
<dbReference type="InterPro" id="IPR020472">
    <property type="entry name" value="WD40_PAC1"/>
</dbReference>
<accession>A0A286U5T4</accession>
<dbReference type="PROSITE" id="PS50082">
    <property type="entry name" value="WD_REPEATS_2"/>
    <property type="match status" value="9"/>
</dbReference>
<dbReference type="Pfam" id="PF00400">
    <property type="entry name" value="WD40"/>
    <property type="match status" value="11"/>
</dbReference>
<dbReference type="CDD" id="cd00200">
    <property type="entry name" value="WD40"/>
    <property type="match status" value="2"/>
</dbReference>
<dbReference type="InterPro" id="IPR001680">
    <property type="entry name" value="WD40_rpt"/>
</dbReference>
<dbReference type="PRINTS" id="PR00320">
    <property type="entry name" value="GPROTEINBRPT"/>
</dbReference>
<dbReference type="Proteomes" id="UP000217199">
    <property type="component" value="Unassembled WGS sequence"/>
</dbReference>
<dbReference type="PANTHER" id="PTHR19848:SF8">
    <property type="entry name" value="F-BOX AND WD REPEAT DOMAIN CONTAINING 7"/>
    <property type="match status" value="1"/>
</dbReference>
<dbReference type="Gene3D" id="2.130.10.10">
    <property type="entry name" value="YVTN repeat-like/Quinoprotein amine dehydrogenase"/>
    <property type="match status" value="5"/>
</dbReference>
<evidence type="ECO:0000256" key="1">
    <source>
        <dbReference type="ARBA" id="ARBA00022574"/>
    </source>
</evidence>
<dbReference type="AlphaFoldDB" id="A0A286U5T4"/>
<keyword evidence="2" id="KW-0677">Repeat</keyword>
<sequence length="723" mass="79177">MTSKISSFLEDALHHLSEFIQPISESTPHLYITFLPLKRSESDVAGHYAKNLNEPTCIEYIGEKSTPGCIRQISVGSRVCSISFTNRNQILSGSPSGVCLWSVDKGNLIRKPFLGDASISSSYLGSRIAVVNRDGVINEWSADIDEIVDNLPTVDIGHVTSVVGDYWQYYAIGSEDGAIQLCDRWKGTMIEEPLRGHSGKVLVLSFSAYRPHLASGSDDQSIIVWDVERRKMKYSPLKGHSGPITSLEFTYWSENLISGSLDGTVRLWDVVTGEMLHAFSASGMGSVYSVAICDRRHILSGSEDGIIRVWDTKHKEIPPKKFIGHTSRVISLAVDHTPSSIRFASGSLDGMISIWEMERKHAVAEGSVYAIAVSPNGEYLVSGSDNGTVSVWRIGTGELVLGPLKEHDNSVTSVSFSPDGSHFASGSFDGTVRIWNLDGESVTCSSVEQSVRAVCFSPDGNCVASGHESTIRVWDSRSGELSLVPIRGHKNEVLSVCYSPDGKRIVSGSDDKTICIWDASNGTLLLTLQGHSDGITSVTYSHNSLYILSGFNDGTIRVWNADNGRLVREPMKVHENSAISVCFSPDDRYFVSGSPDSTARVWNTSTGELLFKANVSSFVSSVVFLPSFDSKYIKFVSASTDGLIRIWIVDVGSKEKVWNAPDENGWVTDDDKNLLFWLPSNIRSTLIYGSCIRILNTHLSTKLMLSKYQGSQWTSCLPSSTIV</sequence>
<dbReference type="SUPFAM" id="SSF50978">
    <property type="entry name" value="WD40 repeat-like"/>
    <property type="match status" value="3"/>
</dbReference>
<dbReference type="PROSITE" id="PS50294">
    <property type="entry name" value="WD_REPEATS_REGION"/>
    <property type="match status" value="8"/>
</dbReference>
<dbReference type="PANTHER" id="PTHR19848">
    <property type="entry name" value="WD40 REPEAT PROTEIN"/>
    <property type="match status" value="1"/>
</dbReference>
<dbReference type="SMART" id="SM00320">
    <property type="entry name" value="WD40"/>
    <property type="match status" value="12"/>
</dbReference>
<dbReference type="InterPro" id="IPR036322">
    <property type="entry name" value="WD40_repeat_dom_sf"/>
</dbReference>
<feature type="repeat" description="WD" evidence="3">
    <location>
        <begin position="194"/>
        <end position="235"/>
    </location>
</feature>
<dbReference type="PROSITE" id="PS00678">
    <property type="entry name" value="WD_REPEATS_1"/>
    <property type="match status" value="4"/>
</dbReference>
<keyword evidence="1 3" id="KW-0853">WD repeat</keyword>
<dbReference type="STRING" id="2282107.A0A286U5T4"/>
<comment type="caution">
    <text evidence="4">The sequence shown here is derived from an EMBL/GenBank/DDBJ whole genome shotgun (WGS) entry which is preliminary data.</text>
</comment>
<keyword evidence="5" id="KW-1185">Reference proteome</keyword>
<feature type="repeat" description="WD" evidence="3">
    <location>
        <begin position="486"/>
        <end position="527"/>
    </location>
</feature>
<organism evidence="4 5">
    <name type="scientific">Pyrrhoderma noxium</name>
    <dbReference type="NCBI Taxonomy" id="2282107"/>
    <lineage>
        <taxon>Eukaryota</taxon>
        <taxon>Fungi</taxon>
        <taxon>Dikarya</taxon>
        <taxon>Basidiomycota</taxon>
        <taxon>Agaricomycotina</taxon>
        <taxon>Agaricomycetes</taxon>
        <taxon>Hymenochaetales</taxon>
        <taxon>Hymenochaetaceae</taxon>
        <taxon>Pyrrhoderma</taxon>
    </lineage>
</organism>
<feature type="repeat" description="WD" evidence="3">
    <location>
        <begin position="294"/>
        <end position="311"/>
    </location>
</feature>
<dbReference type="EMBL" id="NBII01000011">
    <property type="protein sequence ID" value="PAV14879.1"/>
    <property type="molecule type" value="Genomic_DNA"/>
</dbReference>
<feature type="repeat" description="WD" evidence="3">
    <location>
        <begin position="404"/>
        <end position="445"/>
    </location>
</feature>
<reference evidence="4 5" key="1">
    <citation type="journal article" date="2017" name="Mol. Ecol.">
        <title>Comparative and population genomic landscape of Phellinus noxius: A hypervariable fungus causing root rot in trees.</title>
        <authorList>
            <person name="Chung C.L."/>
            <person name="Lee T.J."/>
            <person name="Akiba M."/>
            <person name="Lee H.H."/>
            <person name="Kuo T.H."/>
            <person name="Liu D."/>
            <person name="Ke H.M."/>
            <person name="Yokoi T."/>
            <person name="Roa M.B."/>
            <person name="Lu M.J."/>
            <person name="Chang Y.Y."/>
            <person name="Ann P.J."/>
            <person name="Tsai J.N."/>
            <person name="Chen C.Y."/>
            <person name="Tzean S.S."/>
            <person name="Ota Y."/>
            <person name="Hattori T."/>
            <person name="Sahashi N."/>
            <person name="Liou R.F."/>
            <person name="Kikuchi T."/>
            <person name="Tsai I.J."/>
        </authorList>
    </citation>
    <scope>NUCLEOTIDE SEQUENCE [LARGE SCALE GENOMIC DNA]</scope>
    <source>
        <strain evidence="4 5">FFPRI411160</strain>
    </source>
</reference>
<proteinExistence type="predicted"/>
<dbReference type="InterPro" id="IPR015943">
    <property type="entry name" value="WD40/YVTN_repeat-like_dom_sf"/>
</dbReference>
<dbReference type="InParanoid" id="A0A286U5T4"/>
<feature type="repeat" description="WD" evidence="3">
    <location>
        <begin position="237"/>
        <end position="278"/>
    </location>
</feature>
<dbReference type="OrthoDB" id="538223at2759"/>
<gene>
    <name evidence="4" type="ORF">PNOK_0943200</name>
</gene>
<feature type="repeat" description="WD" evidence="3">
    <location>
        <begin position="322"/>
        <end position="365"/>
    </location>
</feature>
<evidence type="ECO:0000256" key="3">
    <source>
        <dbReference type="PROSITE-ProRule" id="PRU00221"/>
    </source>
</evidence>
<evidence type="ECO:0000256" key="2">
    <source>
        <dbReference type="ARBA" id="ARBA00022737"/>
    </source>
</evidence>
<evidence type="ECO:0000313" key="5">
    <source>
        <dbReference type="Proteomes" id="UP000217199"/>
    </source>
</evidence>
<protein>
    <submittedName>
        <fullName evidence="4">WD40 domain containing protein</fullName>
    </submittedName>
</protein>
<feature type="repeat" description="WD" evidence="3">
    <location>
        <begin position="528"/>
        <end position="569"/>
    </location>
</feature>
<feature type="repeat" description="WD" evidence="3">
    <location>
        <begin position="571"/>
        <end position="612"/>
    </location>
</feature>
<feature type="repeat" description="WD" evidence="3">
    <location>
        <begin position="361"/>
        <end position="402"/>
    </location>
</feature>
<name>A0A286U5T4_9AGAM</name>
<evidence type="ECO:0000313" key="4">
    <source>
        <dbReference type="EMBL" id="PAV14879.1"/>
    </source>
</evidence>